<sequence>MTRKELPARAANLQRAVTSTTTCTSATVESLHAFLVPAVASLPQPKKKAGAPPPSKKKAPQPAQVKTAGSRARKQPAIAVLEIAGEGSDGVRPRERFELATEVINATLKALTEAIKNPPAQKGRTLLARSSSNASFNSVSNPRSQMPLQPRSANCITNSPGKLSHFRRSSSTASLNQSLGGLRAQAECARIAFAALRSSEGEKGCPALPVFQLESGMAALIEKLIALGFDDLALKELRILRRRLEASREHSPTETNARKPVMEGDAPDANVETLAGMLRFRNIGAKGQTLALIITPQLQTLKILALRQESPAIEAAVQHLQLGVQYSPASLIQRQIDSDTPGSQGRAARQLETLAQALIALCPKISAQYEKSSHQISPETTFRMQVLALQIRLISRRLLGRQSDLAKEMIEPFSQCLSAFNRRSRKGKKDMYEAANNAFQEFQEPVRKMASFREGMFITVYQSLADLAQESSQHSEALRWVQDSMKCATRCGASPTQLCSLYCRSATLQLLTLNLNANDEVLATLKDASSSLRGNLQGESADLDDLLAVVASLRKSAFSVFQESRRSPSASKTQTLSALADECSITVLLCLNFIIRYVGIGSGRDENQKTIGRRQQRIRLASQVATPTVESVVAMTRLCSGVGPEVWARFEAGLRDCLLLISRLEDADPGVRRTPNVDKGSSSSFVSISNAHWYRYLHLKKTAADAKSLRECLRTSIGLVKNRPLCERLAGLLAIKLERYGQLSEESRDYNKAAEAYADTVRAHMHFGLLGIATRAAATRSIPAIWKNNAELEPLSRTLLAYPRVAAKAAGNNHDLKAYFDVEELSADQRGVLLEQQLLSVISRLLEQDPAPALYQTLNELANSLLLLYTENCFPVRRLRIVVRLLALLTTNAHALDNDLQQRLLQEQLEDCSGTHSDLGLQQFLPHLLASRDMFISMRQESPNIKELETVMGSWAQLMQKYPHWDLLETQVYDIADWLLQLDLVAEYLEMNGLELLRVSALHLLATIHEAATSVCCSTLVSNLSALGLQYVRLGYSGLAGSTFHKAQRYLEASIIPSEVTIRWLLSYAEYALVNGNLKSWHANAYQQGKPKQSRRDLWRKPEQPERWKIEI</sequence>
<accession>A0ABR4BES8</accession>
<name>A0ABR4BES8_9LECA</name>
<protein>
    <recommendedName>
        <fullName evidence="4">Separin</fullName>
    </recommendedName>
</protein>
<evidence type="ECO:0000313" key="3">
    <source>
        <dbReference type="Proteomes" id="UP001590951"/>
    </source>
</evidence>
<dbReference type="EMBL" id="JBHFEH010000008">
    <property type="protein sequence ID" value="KAL2056353.1"/>
    <property type="molecule type" value="Genomic_DNA"/>
</dbReference>
<dbReference type="Proteomes" id="UP001590951">
    <property type="component" value="Unassembled WGS sequence"/>
</dbReference>
<evidence type="ECO:0000313" key="2">
    <source>
        <dbReference type="EMBL" id="KAL2056353.1"/>
    </source>
</evidence>
<keyword evidence="3" id="KW-1185">Reference proteome</keyword>
<proteinExistence type="predicted"/>
<evidence type="ECO:0000256" key="1">
    <source>
        <dbReference type="SAM" id="MobiDB-lite"/>
    </source>
</evidence>
<feature type="compositionally biased region" description="Basic residues" evidence="1">
    <location>
        <begin position="45"/>
        <end position="59"/>
    </location>
</feature>
<comment type="caution">
    <text evidence="2">The sequence shown here is derived from an EMBL/GenBank/DDBJ whole genome shotgun (WGS) entry which is preliminary data.</text>
</comment>
<reference evidence="2 3" key="1">
    <citation type="submission" date="2024-09" db="EMBL/GenBank/DDBJ databases">
        <title>Rethinking Asexuality: The Enigmatic Case of Functional Sexual Genes in Lepraria (Stereocaulaceae).</title>
        <authorList>
            <person name="Doellman M."/>
            <person name="Sun Y."/>
            <person name="Barcenas-Pena A."/>
            <person name="Lumbsch H.T."/>
            <person name="Grewe F."/>
        </authorList>
    </citation>
    <scope>NUCLEOTIDE SEQUENCE [LARGE SCALE GENOMIC DNA]</scope>
    <source>
        <strain evidence="2 3">Grewe 0041</strain>
    </source>
</reference>
<feature type="region of interest" description="Disordered" evidence="1">
    <location>
        <begin position="131"/>
        <end position="151"/>
    </location>
</feature>
<feature type="compositionally biased region" description="Low complexity" evidence="1">
    <location>
        <begin position="131"/>
        <end position="141"/>
    </location>
</feature>
<feature type="compositionally biased region" description="Polar residues" evidence="1">
    <location>
        <begin position="142"/>
        <end position="151"/>
    </location>
</feature>
<feature type="region of interest" description="Disordered" evidence="1">
    <location>
        <begin position="247"/>
        <end position="266"/>
    </location>
</feature>
<gene>
    <name evidence="2" type="ORF">ABVK25_003376</name>
</gene>
<feature type="region of interest" description="Disordered" evidence="1">
    <location>
        <begin position="43"/>
        <end position="73"/>
    </location>
</feature>
<feature type="compositionally biased region" description="Basic and acidic residues" evidence="1">
    <location>
        <begin position="247"/>
        <end position="262"/>
    </location>
</feature>
<evidence type="ECO:0008006" key="4">
    <source>
        <dbReference type="Google" id="ProtNLM"/>
    </source>
</evidence>
<organism evidence="2 3">
    <name type="scientific">Lepraria finkii</name>
    <dbReference type="NCBI Taxonomy" id="1340010"/>
    <lineage>
        <taxon>Eukaryota</taxon>
        <taxon>Fungi</taxon>
        <taxon>Dikarya</taxon>
        <taxon>Ascomycota</taxon>
        <taxon>Pezizomycotina</taxon>
        <taxon>Lecanoromycetes</taxon>
        <taxon>OSLEUM clade</taxon>
        <taxon>Lecanoromycetidae</taxon>
        <taxon>Lecanorales</taxon>
        <taxon>Lecanorineae</taxon>
        <taxon>Stereocaulaceae</taxon>
        <taxon>Lepraria</taxon>
    </lineage>
</organism>